<keyword evidence="1" id="KW-0812">Transmembrane</keyword>
<protein>
    <recommendedName>
        <fullName evidence="4">DUF1761 domain-containing protein</fullName>
    </recommendedName>
</protein>
<name>A0ABW3U9W3_9GAMM</name>
<gene>
    <name evidence="2" type="ORF">ACFQ2X_14045</name>
</gene>
<proteinExistence type="predicted"/>
<evidence type="ECO:0000256" key="1">
    <source>
        <dbReference type="SAM" id="Phobius"/>
    </source>
</evidence>
<evidence type="ECO:0000313" key="2">
    <source>
        <dbReference type="EMBL" id="MFD1217728.1"/>
    </source>
</evidence>
<keyword evidence="3" id="KW-1185">Reference proteome</keyword>
<feature type="transmembrane region" description="Helical" evidence="1">
    <location>
        <begin position="20"/>
        <end position="40"/>
    </location>
</feature>
<dbReference type="EMBL" id="JBHTLR010000019">
    <property type="protein sequence ID" value="MFD1217728.1"/>
    <property type="molecule type" value="Genomic_DNA"/>
</dbReference>
<keyword evidence="1" id="KW-1133">Transmembrane helix</keyword>
<feature type="transmembrane region" description="Helical" evidence="1">
    <location>
        <begin position="61"/>
        <end position="80"/>
    </location>
</feature>
<feature type="transmembrane region" description="Helical" evidence="1">
    <location>
        <begin position="92"/>
        <end position="111"/>
    </location>
</feature>
<dbReference type="Proteomes" id="UP001597264">
    <property type="component" value="Unassembled WGS sequence"/>
</dbReference>
<keyword evidence="1" id="KW-0472">Membrane</keyword>
<evidence type="ECO:0008006" key="4">
    <source>
        <dbReference type="Google" id="ProtNLM"/>
    </source>
</evidence>
<reference evidence="3" key="1">
    <citation type="journal article" date="2019" name="Int. J. Syst. Evol. Microbiol.">
        <title>The Global Catalogue of Microorganisms (GCM) 10K type strain sequencing project: providing services to taxonomists for standard genome sequencing and annotation.</title>
        <authorList>
            <consortium name="The Broad Institute Genomics Platform"/>
            <consortium name="The Broad Institute Genome Sequencing Center for Infectious Disease"/>
            <person name="Wu L."/>
            <person name="Ma J."/>
        </authorList>
    </citation>
    <scope>NUCLEOTIDE SEQUENCE [LARGE SCALE GENOMIC DNA]</scope>
    <source>
        <strain evidence="3">CCUG 54356</strain>
    </source>
</reference>
<dbReference type="RefSeq" id="WP_230438849.1">
    <property type="nucleotide sequence ID" value="NZ_CP087715.1"/>
</dbReference>
<accession>A0ABW3U9W3</accession>
<organism evidence="2 3">
    <name type="scientific">Microbulbifer celer</name>
    <dbReference type="NCBI Taxonomy" id="435905"/>
    <lineage>
        <taxon>Bacteria</taxon>
        <taxon>Pseudomonadati</taxon>
        <taxon>Pseudomonadota</taxon>
        <taxon>Gammaproteobacteria</taxon>
        <taxon>Cellvibrionales</taxon>
        <taxon>Microbulbiferaceae</taxon>
        <taxon>Microbulbifer</taxon>
    </lineage>
</organism>
<evidence type="ECO:0000313" key="3">
    <source>
        <dbReference type="Proteomes" id="UP001597264"/>
    </source>
</evidence>
<sequence length="155" mass="16472">MSVSSTTPASPTPGLQRNALYNLAAISTALLGFFLTLGAYGHFGAVWGEILDADTAARRRIFLMLPGVMLTATAVLNILLSKPLWQARSYALNVGLAGNLLTTSYLVYLLVRGVPDHPIGAFLALEISYVVLLAGIRAGLVWPVVMKTPTDVNSS</sequence>
<comment type="caution">
    <text evidence="2">The sequence shown here is derived from an EMBL/GenBank/DDBJ whole genome shotgun (WGS) entry which is preliminary data.</text>
</comment>
<feature type="transmembrane region" description="Helical" evidence="1">
    <location>
        <begin position="123"/>
        <end position="145"/>
    </location>
</feature>